<dbReference type="EMBL" id="JAVDTL010000004">
    <property type="protein sequence ID" value="MDR6767740.1"/>
    <property type="molecule type" value="Genomic_DNA"/>
</dbReference>
<dbReference type="EMBL" id="JAVDTS010000011">
    <property type="protein sequence ID" value="MDR6839722.1"/>
    <property type="molecule type" value="Genomic_DNA"/>
</dbReference>
<organism evidence="1 4">
    <name type="scientific">Acidovorax delafieldii</name>
    <name type="common">Pseudomonas delafieldii</name>
    <dbReference type="NCBI Taxonomy" id="47920"/>
    <lineage>
        <taxon>Bacteria</taxon>
        <taxon>Pseudomonadati</taxon>
        <taxon>Pseudomonadota</taxon>
        <taxon>Betaproteobacteria</taxon>
        <taxon>Burkholderiales</taxon>
        <taxon>Comamonadaceae</taxon>
        <taxon>Acidovorax</taxon>
    </lineage>
</organism>
<evidence type="ECO:0000313" key="2">
    <source>
        <dbReference type="EMBL" id="MDR6839722.1"/>
    </source>
</evidence>
<protein>
    <submittedName>
        <fullName evidence="1">Uncharacterized protein</fullName>
    </submittedName>
</protein>
<dbReference type="Proteomes" id="UP001253458">
    <property type="component" value="Unassembled WGS sequence"/>
</dbReference>
<dbReference type="AlphaFoldDB" id="A0AAJ2C0B6"/>
<gene>
    <name evidence="1" type="ORF">J2W88_003021</name>
    <name evidence="2" type="ORF">J2W93_004590</name>
</gene>
<dbReference type="Proteomes" id="UP001249076">
    <property type="component" value="Unassembled WGS sequence"/>
</dbReference>
<sequence length="121" mass="12452">MNPILIALAISVAANAALGWAYLGQRDDTATAQADLRAVEGQRDGARQAASACSDSVDDLRELADKRARDAAPARAAAASAAHGHNQRADLILAAPALVPGDACASAQARVDDWLKGRVKP</sequence>
<accession>A0AAJ2C0B6</accession>
<reference evidence="1 3" key="1">
    <citation type="submission" date="2023-07" db="EMBL/GenBank/DDBJ databases">
        <title>Sorghum-associated microbial communities from plants grown in Nebraska, USA.</title>
        <authorList>
            <person name="Schachtman D."/>
        </authorList>
    </citation>
    <scope>NUCLEOTIDE SEQUENCE</scope>
    <source>
        <strain evidence="2 3">BE105</strain>
        <strain evidence="1">BE69</strain>
    </source>
</reference>
<dbReference type="RefSeq" id="WP_209820708.1">
    <property type="nucleotide sequence ID" value="NZ_JAVDTL010000004.1"/>
</dbReference>
<proteinExistence type="predicted"/>
<comment type="caution">
    <text evidence="1">The sequence shown here is derived from an EMBL/GenBank/DDBJ whole genome shotgun (WGS) entry which is preliminary data.</text>
</comment>
<name>A0AAJ2C0B6_ACIDE</name>
<evidence type="ECO:0000313" key="3">
    <source>
        <dbReference type="Proteomes" id="UP001249076"/>
    </source>
</evidence>
<evidence type="ECO:0000313" key="1">
    <source>
        <dbReference type="EMBL" id="MDR6767740.1"/>
    </source>
</evidence>
<evidence type="ECO:0000313" key="4">
    <source>
        <dbReference type="Proteomes" id="UP001253458"/>
    </source>
</evidence>
<keyword evidence="3" id="KW-1185">Reference proteome</keyword>